<dbReference type="Proteomes" id="UP000799755">
    <property type="component" value="Unassembled WGS sequence"/>
</dbReference>
<feature type="non-terminal residue" evidence="1">
    <location>
        <position position="214"/>
    </location>
</feature>
<comment type="caution">
    <text evidence="1">The sequence shown here is derived from an EMBL/GenBank/DDBJ whole genome shotgun (WGS) entry which is preliminary data.</text>
</comment>
<proteinExistence type="predicted"/>
<sequence>MNSIATRRAFSLLSSKIHPQLPLSPRESEQLLALLTSSFRAHLDREHPVALAEDTQKSRPRKHSLSNGRNPAPHRPLQSSRNTANQHVESILTNPLFSVRPRRMASDPAKLDAQQVLENPLGWFLDQVAAGGADIPKAAMTLNMLKSNATTAEIKRPTDGQHQSNAGAKIAEWLWSSSVENSKAFLEYPRKSFLGNLIPLLLKEGEEAPLWRWF</sequence>
<reference evidence="1" key="1">
    <citation type="journal article" date="2020" name="Stud. Mycol.">
        <title>101 Dothideomycetes genomes: a test case for predicting lifestyles and emergence of pathogens.</title>
        <authorList>
            <person name="Haridas S."/>
            <person name="Albert R."/>
            <person name="Binder M."/>
            <person name="Bloem J."/>
            <person name="Labutti K."/>
            <person name="Salamov A."/>
            <person name="Andreopoulos B."/>
            <person name="Baker S."/>
            <person name="Barry K."/>
            <person name="Bills G."/>
            <person name="Bluhm B."/>
            <person name="Cannon C."/>
            <person name="Castanera R."/>
            <person name="Culley D."/>
            <person name="Daum C."/>
            <person name="Ezra D."/>
            <person name="Gonzalez J."/>
            <person name="Henrissat B."/>
            <person name="Kuo A."/>
            <person name="Liang C."/>
            <person name="Lipzen A."/>
            <person name="Lutzoni F."/>
            <person name="Magnuson J."/>
            <person name="Mondo S."/>
            <person name="Nolan M."/>
            <person name="Ohm R."/>
            <person name="Pangilinan J."/>
            <person name="Park H.-J."/>
            <person name="Ramirez L."/>
            <person name="Alfaro M."/>
            <person name="Sun H."/>
            <person name="Tritt A."/>
            <person name="Yoshinaga Y."/>
            <person name="Zwiers L.-H."/>
            <person name="Turgeon B."/>
            <person name="Goodwin S."/>
            <person name="Spatafora J."/>
            <person name="Crous P."/>
            <person name="Grigoriev I."/>
        </authorList>
    </citation>
    <scope>NUCLEOTIDE SEQUENCE</scope>
    <source>
        <strain evidence="1">ATCC 200398</strain>
    </source>
</reference>
<accession>A0ACB6R2K6</accession>
<keyword evidence="2" id="KW-1185">Reference proteome</keyword>
<evidence type="ECO:0000313" key="1">
    <source>
        <dbReference type="EMBL" id="KAF2473489.1"/>
    </source>
</evidence>
<protein>
    <submittedName>
        <fullName evidence="1">Uncharacterized protein</fullName>
    </submittedName>
</protein>
<organism evidence="1 2">
    <name type="scientific">Lindgomyces ingoldianus</name>
    <dbReference type="NCBI Taxonomy" id="673940"/>
    <lineage>
        <taxon>Eukaryota</taxon>
        <taxon>Fungi</taxon>
        <taxon>Dikarya</taxon>
        <taxon>Ascomycota</taxon>
        <taxon>Pezizomycotina</taxon>
        <taxon>Dothideomycetes</taxon>
        <taxon>Pleosporomycetidae</taxon>
        <taxon>Pleosporales</taxon>
        <taxon>Lindgomycetaceae</taxon>
        <taxon>Lindgomyces</taxon>
    </lineage>
</organism>
<name>A0ACB6R2K6_9PLEO</name>
<dbReference type="EMBL" id="MU003500">
    <property type="protein sequence ID" value="KAF2473489.1"/>
    <property type="molecule type" value="Genomic_DNA"/>
</dbReference>
<evidence type="ECO:0000313" key="2">
    <source>
        <dbReference type="Proteomes" id="UP000799755"/>
    </source>
</evidence>
<gene>
    <name evidence="1" type="ORF">BDR25DRAFT_218153</name>
</gene>